<accession>A0A2P8HUA5</accession>
<dbReference type="PANTHER" id="PTHR33204:SF29">
    <property type="entry name" value="TRANSCRIPTIONAL REGULATOR"/>
    <property type="match status" value="1"/>
</dbReference>
<evidence type="ECO:0000256" key="1">
    <source>
        <dbReference type="ARBA" id="ARBA00023015"/>
    </source>
</evidence>
<dbReference type="PROSITE" id="PS51118">
    <property type="entry name" value="HTH_HXLR"/>
    <property type="match status" value="1"/>
</dbReference>
<dbReference type="Proteomes" id="UP000240971">
    <property type="component" value="Unassembled WGS sequence"/>
</dbReference>
<keyword evidence="3" id="KW-0804">Transcription</keyword>
<feature type="domain" description="HTH hxlR-type" evidence="4">
    <location>
        <begin position="44"/>
        <end position="142"/>
    </location>
</feature>
<evidence type="ECO:0000313" key="5">
    <source>
        <dbReference type="EMBL" id="PSL49744.1"/>
    </source>
</evidence>
<comment type="caution">
    <text evidence="5">The sequence shown here is derived from an EMBL/GenBank/DDBJ whole genome shotgun (WGS) entry which is preliminary data.</text>
</comment>
<dbReference type="AlphaFoldDB" id="A0A2P8HUA5"/>
<evidence type="ECO:0000256" key="3">
    <source>
        <dbReference type="ARBA" id="ARBA00023163"/>
    </source>
</evidence>
<reference evidence="5 6" key="1">
    <citation type="submission" date="2018-03" db="EMBL/GenBank/DDBJ databases">
        <title>Genomic Encyclopedia of Archaeal and Bacterial Type Strains, Phase II (KMG-II): from individual species to whole genera.</title>
        <authorList>
            <person name="Goeker M."/>
        </authorList>
    </citation>
    <scope>NUCLEOTIDE SEQUENCE [LARGE SCALE GENOMIC DNA]</scope>
    <source>
        <strain evidence="5 6">DSM 24859</strain>
    </source>
</reference>
<dbReference type="PANTHER" id="PTHR33204">
    <property type="entry name" value="TRANSCRIPTIONAL REGULATOR, MARR FAMILY"/>
    <property type="match status" value="1"/>
</dbReference>
<keyword evidence="1" id="KW-0805">Transcription regulation</keyword>
<dbReference type="Gene3D" id="1.10.10.10">
    <property type="entry name" value="Winged helix-like DNA-binding domain superfamily/Winged helix DNA-binding domain"/>
    <property type="match status" value="1"/>
</dbReference>
<name>A0A2P8HUA5_CHINA</name>
<dbReference type="InterPro" id="IPR036388">
    <property type="entry name" value="WH-like_DNA-bd_sf"/>
</dbReference>
<keyword evidence="2" id="KW-0238">DNA-binding</keyword>
<evidence type="ECO:0000259" key="4">
    <source>
        <dbReference type="PROSITE" id="PS51118"/>
    </source>
</evidence>
<keyword evidence="6" id="KW-1185">Reference proteome</keyword>
<dbReference type="Pfam" id="PF01638">
    <property type="entry name" value="HxlR"/>
    <property type="match status" value="1"/>
</dbReference>
<dbReference type="GO" id="GO:0003677">
    <property type="term" value="F:DNA binding"/>
    <property type="evidence" value="ECO:0007669"/>
    <property type="project" value="UniProtKB-KW"/>
</dbReference>
<sequence>MGTNFIADKYAPFGNVDTKWVLTLIINVKKMKKSEKNIHTDTICAVDYAFQRIGGKHKGRVIYHLSGGIKRYGELRRSLTGITAKMLTQVLREMEEDELVSRKVYLEVPPRVEYQLTETGKELLPFIMLLSQWGRKQMGMESVCENELVMSEL</sequence>
<dbReference type="InterPro" id="IPR036390">
    <property type="entry name" value="WH_DNA-bd_sf"/>
</dbReference>
<dbReference type="InterPro" id="IPR002577">
    <property type="entry name" value="HTH_HxlR"/>
</dbReference>
<evidence type="ECO:0000256" key="2">
    <source>
        <dbReference type="ARBA" id="ARBA00023125"/>
    </source>
</evidence>
<protein>
    <submittedName>
        <fullName evidence="5">HxlR family transcriptional regulator</fullName>
    </submittedName>
</protein>
<organism evidence="5 6">
    <name type="scientific">Chitinophaga niastensis</name>
    <dbReference type="NCBI Taxonomy" id="536980"/>
    <lineage>
        <taxon>Bacteria</taxon>
        <taxon>Pseudomonadati</taxon>
        <taxon>Bacteroidota</taxon>
        <taxon>Chitinophagia</taxon>
        <taxon>Chitinophagales</taxon>
        <taxon>Chitinophagaceae</taxon>
        <taxon>Chitinophaga</taxon>
    </lineage>
</organism>
<proteinExistence type="predicted"/>
<evidence type="ECO:0000313" key="6">
    <source>
        <dbReference type="Proteomes" id="UP000240971"/>
    </source>
</evidence>
<dbReference type="SUPFAM" id="SSF46785">
    <property type="entry name" value="Winged helix' DNA-binding domain"/>
    <property type="match status" value="1"/>
</dbReference>
<dbReference type="EMBL" id="PYAW01000001">
    <property type="protein sequence ID" value="PSL49744.1"/>
    <property type="molecule type" value="Genomic_DNA"/>
</dbReference>
<gene>
    <name evidence="5" type="ORF">CLV51_1011079</name>
</gene>